<gene>
    <name evidence="1" type="ORF">GGX14DRAFT_360516</name>
</gene>
<dbReference type="EMBL" id="JARJCW010000020">
    <property type="protein sequence ID" value="KAJ7213826.1"/>
    <property type="molecule type" value="Genomic_DNA"/>
</dbReference>
<protein>
    <submittedName>
        <fullName evidence="1">Uncharacterized protein</fullName>
    </submittedName>
</protein>
<comment type="caution">
    <text evidence="1">The sequence shown here is derived from an EMBL/GenBank/DDBJ whole genome shotgun (WGS) entry which is preliminary data.</text>
</comment>
<keyword evidence="2" id="KW-1185">Reference proteome</keyword>
<evidence type="ECO:0000313" key="1">
    <source>
        <dbReference type="EMBL" id="KAJ7213826.1"/>
    </source>
</evidence>
<proteinExistence type="predicted"/>
<reference evidence="1" key="1">
    <citation type="submission" date="2023-03" db="EMBL/GenBank/DDBJ databases">
        <title>Massive genome expansion in bonnet fungi (Mycena s.s.) driven by repeated elements and novel gene families across ecological guilds.</title>
        <authorList>
            <consortium name="Lawrence Berkeley National Laboratory"/>
            <person name="Harder C.B."/>
            <person name="Miyauchi S."/>
            <person name="Viragh M."/>
            <person name="Kuo A."/>
            <person name="Thoen E."/>
            <person name="Andreopoulos B."/>
            <person name="Lu D."/>
            <person name="Skrede I."/>
            <person name="Drula E."/>
            <person name="Henrissat B."/>
            <person name="Morin E."/>
            <person name="Kohler A."/>
            <person name="Barry K."/>
            <person name="LaButti K."/>
            <person name="Morin E."/>
            <person name="Salamov A."/>
            <person name="Lipzen A."/>
            <person name="Mereny Z."/>
            <person name="Hegedus B."/>
            <person name="Baldrian P."/>
            <person name="Stursova M."/>
            <person name="Weitz H."/>
            <person name="Taylor A."/>
            <person name="Grigoriev I.V."/>
            <person name="Nagy L.G."/>
            <person name="Martin F."/>
            <person name="Kauserud H."/>
        </authorList>
    </citation>
    <scope>NUCLEOTIDE SEQUENCE</scope>
    <source>
        <strain evidence="1">9144</strain>
    </source>
</reference>
<name>A0AAD6VJZ1_9AGAR</name>
<dbReference type="Proteomes" id="UP001219525">
    <property type="component" value="Unassembled WGS sequence"/>
</dbReference>
<dbReference type="AlphaFoldDB" id="A0AAD6VJZ1"/>
<sequence length="97" mass="11620">NSDFHQYSHSVDRNERFQHQPVDEERRVVYGQLLRMIEFKICFPADFEHHRRVLLLAVIPPVKLIGHSKRLGFPFYQDGKFLPVEIVDVDDTRHHKK</sequence>
<feature type="non-terminal residue" evidence="1">
    <location>
        <position position="1"/>
    </location>
</feature>
<evidence type="ECO:0000313" key="2">
    <source>
        <dbReference type="Proteomes" id="UP001219525"/>
    </source>
</evidence>
<accession>A0AAD6VJZ1</accession>
<organism evidence="1 2">
    <name type="scientific">Mycena pura</name>
    <dbReference type="NCBI Taxonomy" id="153505"/>
    <lineage>
        <taxon>Eukaryota</taxon>
        <taxon>Fungi</taxon>
        <taxon>Dikarya</taxon>
        <taxon>Basidiomycota</taxon>
        <taxon>Agaricomycotina</taxon>
        <taxon>Agaricomycetes</taxon>
        <taxon>Agaricomycetidae</taxon>
        <taxon>Agaricales</taxon>
        <taxon>Marasmiineae</taxon>
        <taxon>Mycenaceae</taxon>
        <taxon>Mycena</taxon>
    </lineage>
</organism>